<feature type="chain" id="PRO_5040108960" evidence="1">
    <location>
        <begin position="19"/>
        <end position="188"/>
    </location>
</feature>
<sequence length="188" mass="20683">MYPALVAILLWFTISVAAVPAWEAARGQTSIGSLVPGASYIEAIGASREKYRTTHLSALIPGQPGNLTVLHNARAPSLFYINRGQLWQFHNESAIYPVNVVNSTSITGFPLQLVTGKKQAGIRSGTWRWQGTVLNYDQGSRGNTGLFYSCTLEDGTSGVFMFLQPSPTPLQCERMTMHSWLRTYINGQ</sequence>
<name>A0A9P3UI12_LYOSH</name>
<reference evidence="2" key="1">
    <citation type="submission" date="2022-07" db="EMBL/GenBank/DDBJ databases">
        <title>The genome of Lyophyllum shimeji provides insight into the initial evolution of ectomycorrhizal fungal genome.</title>
        <authorList>
            <person name="Kobayashi Y."/>
            <person name="Shibata T."/>
            <person name="Hirakawa H."/>
            <person name="Shigenobu S."/>
            <person name="Nishiyama T."/>
            <person name="Yamada A."/>
            <person name="Hasebe M."/>
            <person name="Kawaguchi M."/>
        </authorList>
    </citation>
    <scope>NUCLEOTIDE SEQUENCE</scope>
    <source>
        <strain evidence="2">AT787</strain>
    </source>
</reference>
<organism evidence="2 3">
    <name type="scientific">Lyophyllum shimeji</name>
    <name type="common">Hon-shimeji</name>
    <name type="synonym">Tricholoma shimeji</name>
    <dbReference type="NCBI Taxonomy" id="47721"/>
    <lineage>
        <taxon>Eukaryota</taxon>
        <taxon>Fungi</taxon>
        <taxon>Dikarya</taxon>
        <taxon>Basidiomycota</taxon>
        <taxon>Agaricomycotina</taxon>
        <taxon>Agaricomycetes</taxon>
        <taxon>Agaricomycetidae</taxon>
        <taxon>Agaricales</taxon>
        <taxon>Tricholomatineae</taxon>
        <taxon>Lyophyllaceae</taxon>
        <taxon>Lyophyllum</taxon>
    </lineage>
</organism>
<evidence type="ECO:0000313" key="3">
    <source>
        <dbReference type="Proteomes" id="UP001063166"/>
    </source>
</evidence>
<protein>
    <submittedName>
        <fullName evidence="2">Uncharacterized protein</fullName>
    </submittedName>
</protein>
<dbReference type="EMBL" id="BRPK01000001">
    <property type="protein sequence ID" value="GLB33803.1"/>
    <property type="molecule type" value="Genomic_DNA"/>
</dbReference>
<proteinExistence type="predicted"/>
<dbReference type="AlphaFoldDB" id="A0A9P3UI12"/>
<comment type="caution">
    <text evidence="2">The sequence shown here is derived from an EMBL/GenBank/DDBJ whole genome shotgun (WGS) entry which is preliminary data.</text>
</comment>
<evidence type="ECO:0000256" key="1">
    <source>
        <dbReference type="SAM" id="SignalP"/>
    </source>
</evidence>
<keyword evidence="3" id="KW-1185">Reference proteome</keyword>
<feature type="signal peptide" evidence="1">
    <location>
        <begin position="1"/>
        <end position="18"/>
    </location>
</feature>
<evidence type="ECO:0000313" key="2">
    <source>
        <dbReference type="EMBL" id="GLB33803.1"/>
    </source>
</evidence>
<accession>A0A9P3UI12</accession>
<keyword evidence="1" id="KW-0732">Signal</keyword>
<dbReference type="OrthoDB" id="3229881at2759"/>
<gene>
    <name evidence="2" type="ORF">LshimejAT787_0106870</name>
</gene>
<dbReference type="Proteomes" id="UP001063166">
    <property type="component" value="Unassembled WGS sequence"/>
</dbReference>